<dbReference type="AlphaFoldDB" id="A0A1I5YXA6"/>
<dbReference type="EMBL" id="FOXV01000007">
    <property type="protein sequence ID" value="SFQ48891.1"/>
    <property type="molecule type" value="Genomic_DNA"/>
</dbReference>
<evidence type="ECO:0000313" key="7">
    <source>
        <dbReference type="EMBL" id="SFQ48891.1"/>
    </source>
</evidence>
<dbReference type="Pfam" id="PF00535">
    <property type="entry name" value="Glycos_transf_2"/>
    <property type="match status" value="1"/>
</dbReference>
<evidence type="ECO:0000256" key="5">
    <source>
        <dbReference type="ARBA" id="ARBA00023136"/>
    </source>
</evidence>
<evidence type="ECO:0000256" key="2">
    <source>
        <dbReference type="ARBA" id="ARBA00022475"/>
    </source>
</evidence>
<keyword evidence="3" id="KW-0328">Glycosyltransferase</keyword>
<gene>
    <name evidence="7" type="ORF">SAMN05421853_10724</name>
</gene>
<evidence type="ECO:0000259" key="6">
    <source>
        <dbReference type="Pfam" id="PF00535"/>
    </source>
</evidence>
<keyword evidence="8" id="KW-1185">Reference proteome</keyword>
<dbReference type="InterPro" id="IPR001173">
    <property type="entry name" value="Glyco_trans_2-like"/>
</dbReference>
<dbReference type="PANTHER" id="PTHR43646:SF2">
    <property type="entry name" value="GLYCOSYLTRANSFERASE 2-LIKE DOMAIN-CONTAINING PROTEIN"/>
    <property type="match status" value="1"/>
</dbReference>
<dbReference type="GO" id="GO:0016757">
    <property type="term" value="F:glycosyltransferase activity"/>
    <property type="evidence" value="ECO:0007669"/>
    <property type="project" value="UniProtKB-KW"/>
</dbReference>
<keyword evidence="5" id="KW-0472">Membrane</keyword>
<dbReference type="RefSeq" id="WP_093011901.1">
    <property type="nucleotide sequence ID" value="NZ_FOXV01000007.1"/>
</dbReference>
<evidence type="ECO:0000256" key="1">
    <source>
        <dbReference type="ARBA" id="ARBA00004236"/>
    </source>
</evidence>
<comment type="subcellular location">
    <subcellularLocation>
        <location evidence="1">Cell membrane</location>
    </subcellularLocation>
</comment>
<keyword evidence="2" id="KW-1003">Cell membrane</keyword>
<dbReference type="Gene3D" id="3.90.550.10">
    <property type="entry name" value="Spore Coat Polysaccharide Biosynthesis Protein SpsA, Chain A"/>
    <property type="match status" value="1"/>
</dbReference>
<evidence type="ECO:0000256" key="3">
    <source>
        <dbReference type="ARBA" id="ARBA00022676"/>
    </source>
</evidence>
<keyword evidence="4 7" id="KW-0808">Transferase</keyword>
<organism evidence="7 8">
    <name type="scientific">Roseivivax halotolerans</name>
    <dbReference type="NCBI Taxonomy" id="93684"/>
    <lineage>
        <taxon>Bacteria</taxon>
        <taxon>Pseudomonadati</taxon>
        <taxon>Pseudomonadota</taxon>
        <taxon>Alphaproteobacteria</taxon>
        <taxon>Rhodobacterales</taxon>
        <taxon>Roseobacteraceae</taxon>
        <taxon>Roseivivax</taxon>
    </lineage>
</organism>
<dbReference type="SUPFAM" id="SSF53448">
    <property type="entry name" value="Nucleotide-diphospho-sugar transferases"/>
    <property type="match status" value="1"/>
</dbReference>
<dbReference type="InterPro" id="IPR029044">
    <property type="entry name" value="Nucleotide-diphossugar_trans"/>
</dbReference>
<evidence type="ECO:0000313" key="8">
    <source>
        <dbReference type="Proteomes" id="UP000243106"/>
    </source>
</evidence>
<protein>
    <submittedName>
        <fullName evidence="7">Glycosyltransferase involved in cell wall bisynthesis</fullName>
    </submittedName>
</protein>
<dbReference type="PANTHER" id="PTHR43646">
    <property type="entry name" value="GLYCOSYLTRANSFERASE"/>
    <property type="match status" value="1"/>
</dbReference>
<dbReference type="Proteomes" id="UP000243106">
    <property type="component" value="Unassembled WGS sequence"/>
</dbReference>
<evidence type="ECO:0000256" key="4">
    <source>
        <dbReference type="ARBA" id="ARBA00022679"/>
    </source>
</evidence>
<accession>A0A1I5YXA6</accession>
<sequence>MSATDLSIIIPASNEAARLGACLTALARSDWTREARPEVIVVENGSVDATAEVARTSGASLSERGWSFAVIESAPAGKPTALNAGDRVAGSARRVYLDADVTVSPALLSEIAEALDTPEPRFVTGTLRIAAPDDAISRAYARYWARVPFMSDAVPGCGLFAVNSAGRARWGTFPDIISDDTFVRLSFAPHERIAVPAAYDWPVVRGFGALARVRARQDRGVAEVARLYPARMDNDDHRPFPLTRKLRLALRDPFAFAVYSAVAASARLRPGQGWSRGL</sequence>
<feature type="domain" description="Glycosyltransferase 2-like" evidence="6">
    <location>
        <begin position="7"/>
        <end position="134"/>
    </location>
</feature>
<name>A0A1I5YXA6_9RHOB</name>
<dbReference type="STRING" id="93684.SAMN05421853_10724"/>
<dbReference type="GO" id="GO:0005886">
    <property type="term" value="C:plasma membrane"/>
    <property type="evidence" value="ECO:0007669"/>
    <property type="project" value="UniProtKB-SubCell"/>
</dbReference>
<reference evidence="8" key="1">
    <citation type="submission" date="2016-10" db="EMBL/GenBank/DDBJ databases">
        <authorList>
            <person name="Varghese N."/>
            <person name="Submissions S."/>
        </authorList>
    </citation>
    <scope>NUCLEOTIDE SEQUENCE [LARGE SCALE GENOMIC DNA]</scope>
    <source>
        <strain evidence="8">JCM 10271</strain>
    </source>
</reference>
<proteinExistence type="predicted"/>